<feature type="compositionally biased region" description="Basic and acidic residues" evidence="1">
    <location>
        <begin position="398"/>
        <end position="413"/>
    </location>
</feature>
<evidence type="ECO:0000313" key="3">
    <source>
        <dbReference type="EMBL" id="TFY61673.1"/>
    </source>
</evidence>
<dbReference type="Proteomes" id="UP000298390">
    <property type="component" value="Unassembled WGS sequence"/>
</dbReference>
<dbReference type="PANTHER" id="PTHR38248:SF2">
    <property type="entry name" value="FUNK1 11"/>
    <property type="match status" value="1"/>
</dbReference>
<feature type="domain" description="Fungal-type protein kinase" evidence="2">
    <location>
        <begin position="255"/>
        <end position="300"/>
    </location>
</feature>
<protein>
    <recommendedName>
        <fullName evidence="2">Fungal-type protein kinase domain-containing protein</fullName>
    </recommendedName>
</protein>
<evidence type="ECO:0000259" key="2">
    <source>
        <dbReference type="Pfam" id="PF17667"/>
    </source>
</evidence>
<comment type="caution">
    <text evidence="3">The sequence shown here is derived from an EMBL/GenBank/DDBJ whole genome shotgun (WGS) entry which is preliminary data.</text>
</comment>
<feature type="domain" description="Fungal-type protein kinase" evidence="2">
    <location>
        <begin position="112"/>
        <end position="213"/>
    </location>
</feature>
<dbReference type="PANTHER" id="PTHR38248">
    <property type="entry name" value="FUNK1 6"/>
    <property type="match status" value="1"/>
</dbReference>
<reference evidence="3 4" key="1">
    <citation type="submission" date="2019-01" db="EMBL/GenBank/DDBJ databases">
        <title>Genome sequencing of the rare red list fungi Fomitopsis rosea.</title>
        <authorList>
            <person name="Buettner E."/>
            <person name="Kellner H."/>
        </authorList>
    </citation>
    <scope>NUCLEOTIDE SEQUENCE [LARGE SCALE GENOMIC DNA]</scope>
    <source>
        <strain evidence="3 4">DSM 105464</strain>
    </source>
</reference>
<dbReference type="InterPro" id="IPR011009">
    <property type="entry name" value="Kinase-like_dom_sf"/>
</dbReference>
<dbReference type="Pfam" id="PF17667">
    <property type="entry name" value="Pkinase_fungal"/>
    <property type="match status" value="2"/>
</dbReference>
<feature type="region of interest" description="Disordered" evidence="1">
    <location>
        <begin position="395"/>
        <end position="421"/>
    </location>
</feature>
<proteinExistence type="predicted"/>
<dbReference type="AlphaFoldDB" id="A0A4Y9YJ00"/>
<dbReference type="InterPro" id="IPR040976">
    <property type="entry name" value="Pkinase_fungal"/>
</dbReference>
<accession>A0A4Y9YJ00</accession>
<feature type="compositionally biased region" description="Low complexity" evidence="1">
    <location>
        <begin position="93"/>
        <end position="102"/>
    </location>
</feature>
<evidence type="ECO:0000256" key="1">
    <source>
        <dbReference type="SAM" id="MobiDB-lite"/>
    </source>
</evidence>
<feature type="compositionally biased region" description="Basic and acidic residues" evidence="1">
    <location>
        <begin position="80"/>
        <end position="89"/>
    </location>
</feature>
<dbReference type="EMBL" id="SEKV01000198">
    <property type="protein sequence ID" value="TFY61673.1"/>
    <property type="molecule type" value="Genomic_DNA"/>
</dbReference>
<organism evidence="3 4">
    <name type="scientific">Rhodofomes roseus</name>
    <dbReference type="NCBI Taxonomy" id="34475"/>
    <lineage>
        <taxon>Eukaryota</taxon>
        <taxon>Fungi</taxon>
        <taxon>Dikarya</taxon>
        <taxon>Basidiomycota</taxon>
        <taxon>Agaricomycotina</taxon>
        <taxon>Agaricomycetes</taxon>
        <taxon>Polyporales</taxon>
        <taxon>Rhodofomes</taxon>
    </lineage>
</organism>
<dbReference type="SUPFAM" id="SSF56112">
    <property type="entry name" value="Protein kinase-like (PK-like)"/>
    <property type="match status" value="1"/>
</dbReference>
<feature type="region of interest" description="Disordered" evidence="1">
    <location>
        <begin position="80"/>
        <end position="118"/>
    </location>
</feature>
<name>A0A4Y9YJ00_9APHY</name>
<gene>
    <name evidence="3" type="ORF">EVJ58_g4368</name>
</gene>
<evidence type="ECO:0000313" key="4">
    <source>
        <dbReference type="Proteomes" id="UP000298390"/>
    </source>
</evidence>
<sequence>MSDQDSIRVKKSDAQPLIAYHAQQKSDVNEDRWNSEIFRTIIGVEDPLDAFVQKFVPSIIHHDPLSSPLTFSYLSARSDSARRDSDAHGPARSPSSDSSPMLTPSPPPEESEESTPLGDCTVSGWCHAGQKYQLYGRSHMGMVLETAASVSLSQFKNTLKLVIALCDAIEGHERAYDAGIIHKDVSEGNVMIVRRETGSGSFLQDFDHAFSWKHFLRRPVWHATKESWKVYVRTGQGLADPAIRVRAEDAQAVEERKRRHDCKERTDTAVHFMAMDVVRGGITQDVRHDLESFYWLQVWMLLRYAEHEHRNGIQAYQKLFGGDSDDIRGGQKMWWLVRQNALTIKNNTPLDHLLEQFRSICCNKNIPQPTLPDNSMSHDEVLRIFHEALEMEGWPEDDAARDYPRPQSDKDQEQLFVPRGP</sequence>